<dbReference type="PANTHER" id="PTHR37426:SF1">
    <property type="entry name" value="RIBOSOMAL RNA LARGE SUBUNIT METHYLTRANSFERASE J"/>
    <property type="match status" value="1"/>
</dbReference>
<gene>
    <name evidence="1" type="primary">rlmJ</name>
    <name evidence="2" type="ORF">E2A64_07445</name>
</gene>
<feature type="binding site" evidence="1">
    <location>
        <position position="168"/>
    </location>
    <ligand>
        <name>S-adenosyl-L-methionine</name>
        <dbReference type="ChEBI" id="CHEBI:59789"/>
    </ligand>
</feature>
<keyword evidence="1" id="KW-0698">rRNA processing</keyword>
<comment type="function">
    <text evidence="1">Specifically methylates the adenine in position 2030 of 23S rRNA.</text>
</comment>
<dbReference type="GO" id="GO:0070475">
    <property type="term" value="P:rRNA base methylation"/>
    <property type="evidence" value="ECO:0007669"/>
    <property type="project" value="UniProtKB-UniRule"/>
</dbReference>
<feature type="binding site" evidence="1">
    <location>
        <begin position="147"/>
        <end position="148"/>
    </location>
    <ligand>
        <name>S-adenosyl-L-methionine</name>
        <dbReference type="ChEBI" id="CHEBI:59789"/>
    </ligand>
</feature>
<evidence type="ECO:0000313" key="3">
    <source>
        <dbReference type="Proteomes" id="UP000295131"/>
    </source>
</evidence>
<feature type="binding site" evidence="1">
    <location>
        <position position="18"/>
    </location>
    <ligand>
        <name>S-adenosyl-L-methionine</name>
        <dbReference type="ChEBI" id="CHEBI:59789"/>
    </ligand>
</feature>
<dbReference type="OrthoDB" id="9791274at2"/>
<feature type="binding site" evidence="1">
    <location>
        <position position="104"/>
    </location>
    <ligand>
        <name>S-adenosyl-L-methionine</name>
        <dbReference type="ChEBI" id="CHEBI:59789"/>
    </ligand>
</feature>
<dbReference type="GO" id="GO:0005829">
    <property type="term" value="C:cytosol"/>
    <property type="evidence" value="ECO:0007669"/>
    <property type="project" value="TreeGrafter"/>
</dbReference>
<keyword evidence="1" id="KW-0949">S-adenosyl-L-methionine</keyword>
<dbReference type="AlphaFoldDB" id="A0A4R5PPR1"/>
<feature type="active site" description="Proton acceptor" evidence="1">
    <location>
        <position position="168"/>
    </location>
</feature>
<evidence type="ECO:0000313" key="2">
    <source>
        <dbReference type="EMBL" id="TDH38918.1"/>
    </source>
</evidence>
<dbReference type="InterPro" id="IPR007473">
    <property type="entry name" value="RlmJ"/>
</dbReference>
<dbReference type="GO" id="GO:0003723">
    <property type="term" value="F:RNA binding"/>
    <property type="evidence" value="ECO:0007669"/>
    <property type="project" value="UniProtKB-UniRule"/>
</dbReference>
<dbReference type="Gene3D" id="3.40.50.150">
    <property type="entry name" value="Vaccinia Virus protein VP39"/>
    <property type="match status" value="1"/>
</dbReference>
<comment type="caution">
    <text evidence="2">The sequence shown here is derived from an EMBL/GenBank/DDBJ whole genome shotgun (WGS) entry which is preliminary data.</text>
</comment>
<sequence length="284" mass="30998">MNYRHIYHAGNFADVLKHAIVAAIITYLQKKDGAFRVIDTHAGLGAYDLGSEEAQKTGEWQTGIGRIAQADLSAELKTFLAPWLAAVAEINGGSLVPLKRYPGSPLLARTLFRKQDRLSAIELHPADAAKLARLFEGDHQVRVTELDGWLSLGAHLPPKEKRGLVLVDPPFEKEGEFARLVDGLDRATKRFPGGTYGLWYPLKSDADTAGFHDSLKALGRPRTLVAELWVRDLKTEKGLNGSGMIVVNPPFTLAGELKTVLPELTALLAQDKGAGFRVDMLVGE</sequence>
<dbReference type="PANTHER" id="PTHR37426">
    <property type="entry name" value="RIBOSOMAL RNA LARGE SUBUNIT METHYLTRANSFERASE J"/>
    <property type="match status" value="1"/>
</dbReference>
<name>A0A4R5PPR1_9HYPH</name>
<dbReference type="Proteomes" id="UP000295131">
    <property type="component" value="Unassembled WGS sequence"/>
</dbReference>
<protein>
    <recommendedName>
        <fullName evidence="1">Ribosomal RNA large subunit methyltransferase J</fullName>
        <ecNumber evidence="1">2.1.1.266</ecNumber>
    </recommendedName>
    <alternativeName>
        <fullName evidence="1">23S rRNA (adenine(2030)-N6)-methyltransferase</fullName>
    </alternativeName>
    <alternativeName>
        <fullName evidence="1">23S rRNA m6A2030 methyltransferase</fullName>
    </alternativeName>
</protein>
<dbReference type="HAMAP" id="MF_00934">
    <property type="entry name" value="23SrRNA_methyltr_J"/>
    <property type="match status" value="1"/>
</dbReference>
<evidence type="ECO:0000256" key="1">
    <source>
        <dbReference type="HAMAP-Rule" id="MF_00934"/>
    </source>
</evidence>
<comment type="similarity">
    <text evidence="1">Belongs to the RlmJ family.</text>
</comment>
<feature type="binding site" evidence="1">
    <location>
        <position position="122"/>
    </location>
    <ligand>
        <name>S-adenosyl-L-methionine</name>
        <dbReference type="ChEBI" id="CHEBI:59789"/>
    </ligand>
</feature>
<dbReference type="EMBL" id="SMSI01000001">
    <property type="protein sequence ID" value="TDH38918.1"/>
    <property type="molecule type" value="Genomic_DNA"/>
</dbReference>
<dbReference type="RefSeq" id="WP_133283752.1">
    <property type="nucleotide sequence ID" value="NZ_SMSI01000001.1"/>
</dbReference>
<accession>A0A4R5PPR1</accession>
<keyword evidence="1 2" id="KW-0808">Transferase</keyword>
<keyword evidence="1" id="KW-0694">RNA-binding</keyword>
<comment type="catalytic activity">
    <reaction evidence="1">
        <text>adenosine(2030) in 23S rRNA + S-adenosyl-L-methionine = N(6)-methyladenosine(2030) in 23S rRNA + S-adenosyl-L-homocysteine + H(+)</text>
        <dbReference type="Rhea" id="RHEA:43736"/>
        <dbReference type="Rhea" id="RHEA-COMP:10668"/>
        <dbReference type="Rhea" id="RHEA-COMP:10669"/>
        <dbReference type="ChEBI" id="CHEBI:15378"/>
        <dbReference type="ChEBI" id="CHEBI:57856"/>
        <dbReference type="ChEBI" id="CHEBI:59789"/>
        <dbReference type="ChEBI" id="CHEBI:74411"/>
        <dbReference type="ChEBI" id="CHEBI:74449"/>
        <dbReference type="EC" id="2.1.1.266"/>
    </reaction>
</comment>
<keyword evidence="3" id="KW-1185">Reference proteome</keyword>
<keyword evidence="1 2" id="KW-0489">Methyltransferase</keyword>
<feature type="site" description="Interaction with substrate rRNA" evidence="1">
    <location>
        <position position="3"/>
    </location>
</feature>
<dbReference type="SUPFAM" id="SSF53335">
    <property type="entry name" value="S-adenosyl-L-methionine-dependent methyltransferases"/>
    <property type="match status" value="1"/>
</dbReference>
<dbReference type="GO" id="GO:0036307">
    <property type="term" value="F:23S rRNA (adenine(2030)-N(6))-methyltransferase activity"/>
    <property type="evidence" value="ECO:0007669"/>
    <property type="project" value="UniProtKB-UniRule"/>
</dbReference>
<dbReference type="InterPro" id="IPR029063">
    <property type="entry name" value="SAM-dependent_MTases_sf"/>
</dbReference>
<dbReference type="EC" id="2.1.1.266" evidence="1"/>
<organism evidence="2 3">
    <name type="scientific">Pseudohoeflea suaedae</name>
    <dbReference type="NCBI Taxonomy" id="877384"/>
    <lineage>
        <taxon>Bacteria</taxon>
        <taxon>Pseudomonadati</taxon>
        <taxon>Pseudomonadota</taxon>
        <taxon>Alphaproteobacteria</taxon>
        <taxon>Hyphomicrobiales</taxon>
        <taxon>Rhizobiaceae</taxon>
        <taxon>Pseudohoeflea</taxon>
    </lineage>
</organism>
<proteinExistence type="inferred from homology"/>
<dbReference type="Pfam" id="PF04378">
    <property type="entry name" value="RsmJ"/>
    <property type="match status" value="1"/>
</dbReference>
<reference evidence="2 3" key="1">
    <citation type="journal article" date="2013" name="Int. J. Syst. Evol. Microbiol.">
        <title>Hoeflea suaedae sp. nov., an endophytic bacterium isolated from the root of the halophyte Suaeda maritima.</title>
        <authorList>
            <person name="Chung E.J."/>
            <person name="Park J.A."/>
            <person name="Pramanik P."/>
            <person name="Bibi F."/>
            <person name="Jeon C.O."/>
            <person name="Chung Y.R."/>
        </authorList>
    </citation>
    <scope>NUCLEOTIDE SEQUENCE [LARGE SCALE GENOMIC DNA]</scope>
    <source>
        <strain evidence="2 3">YC6898</strain>
    </source>
</reference>
<feature type="binding site" evidence="1">
    <location>
        <position position="41"/>
    </location>
    <ligand>
        <name>S-adenosyl-L-methionine</name>
        <dbReference type="ChEBI" id="CHEBI:59789"/>
    </ligand>
</feature>
<comment type="subunit">
    <text evidence="1">Monomer.</text>
</comment>